<organism evidence="1 2">
    <name type="scientific">Bordetella trematum</name>
    <dbReference type="NCBI Taxonomy" id="123899"/>
    <lineage>
        <taxon>Bacteria</taxon>
        <taxon>Pseudomonadati</taxon>
        <taxon>Pseudomonadota</taxon>
        <taxon>Betaproteobacteria</taxon>
        <taxon>Burkholderiales</taxon>
        <taxon>Alcaligenaceae</taxon>
        <taxon>Bordetella</taxon>
    </lineage>
</organism>
<dbReference type="KEGG" id="btrm:SAMEA390648700291"/>
<dbReference type="RefSeq" id="WP_063491438.1">
    <property type="nucleotide sequence ID" value="NZ_CP016340.1"/>
</dbReference>
<reference evidence="1 2" key="1">
    <citation type="submission" date="2016-04" db="EMBL/GenBank/DDBJ databases">
        <authorList>
            <consortium name="Pathogen Informatics"/>
        </authorList>
    </citation>
    <scope>NUCLEOTIDE SEQUENCE [LARGE SCALE GENOMIC DNA]</scope>
    <source>
        <strain evidence="1 2">H044680328</strain>
    </source>
</reference>
<gene>
    <name evidence="1" type="ORF">SAMEA3906487_00291</name>
</gene>
<name>A0A157KU32_9BORD</name>
<dbReference type="OrthoDB" id="8607203at2"/>
<dbReference type="Pfam" id="PF05939">
    <property type="entry name" value="Phage_min_tail"/>
    <property type="match status" value="1"/>
</dbReference>
<dbReference type="EMBL" id="LT546645">
    <property type="protein sequence ID" value="SAI66505.1"/>
    <property type="molecule type" value="Genomic_DNA"/>
</dbReference>
<accession>A0A157KU32</accession>
<sequence>MDYERFGWSPRLNPTGDVSFRSLEARFGQGYVQRAGDGINPRSESWPLQFAGYSGKVAPIKDFLDRHWGRIPFLWTPPLGTEGLYVAKGYSLNPLGGDIYIISATFEQEFRP</sequence>
<dbReference type="PATRIC" id="fig|123899.6.peg.273"/>
<proteinExistence type="predicted"/>
<evidence type="ECO:0000313" key="2">
    <source>
        <dbReference type="Proteomes" id="UP000076825"/>
    </source>
</evidence>
<dbReference type="AlphaFoldDB" id="A0A157KU32"/>
<evidence type="ECO:0000313" key="1">
    <source>
        <dbReference type="EMBL" id="SAI66505.1"/>
    </source>
</evidence>
<dbReference type="Proteomes" id="UP000076825">
    <property type="component" value="Chromosome 1"/>
</dbReference>
<dbReference type="GeneID" id="56588293"/>
<keyword evidence="2" id="KW-1185">Reference proteome</keyword>
<dbReference type="STRING" id="123899.SAMEA3906487_00291"/>
<dbReference type="InterPro" id="IPR010265">
    <property type="entry name" value="Phage_lambda_TipM"/>
</dbReference>
<protein>
    <submittedName>
        <fullName evidence="1">Phage-related protein</fullName>
    </submittedName>
</protein>